<keyword evidence="1" id="KW-0472">Membrane</keyword>
<protein>
    <submittedName>
        <fullName evidence="2">Uncharacterized protein</fullName>
    </submittedName>
</protein>
<proteinExistence type="predicted"/>
<keyword evidence="1" id="KW-0812">Transmembrane</keyword>
<comment type="caution">
    <text evidence="2">The sequence shown here is derived from an EMBL/GenBank/DDBJ whole genome shotgun (WGS) entry which is preliminary data.</text>
</comment>
<feature type="transmembrane region" description="Helical" evidence="1">
    <location>
        <begin position="51"/>
        <end position="72"/>
    </location>
</feature>
<sequence>MDYGKYVLNDLKLEETIKGMGDRELLEFTVRLSYSNAIRISGLEGQNRKRLGMVGTAGVFVGGLIIGLIEYFRIR</sequence>
<evidence type="ECO:0000256" key="1">
    <source>
        <dbReference type="SAM" id="Phobius"/>
    </source>
</evidence>
<keyword evidence="1" id="KW-1133">Transmembrane helix</keyword>
<reference evidence="2" key="1">
    <citation type="journal article" date="2015" name="Nature">
        <title>Complex archaea that bridge the gap between prokaryotes and eukaryotes.</title>
        <authorList>
            <person name="Spang A."/>
            <person name="Saw J.H."/>
            <person name="Jorgensen S.L."/>
            <person name="Zaremba-Niedzwiedzka K."/>
            <person name="Martijn J."/>
            <person name="Lind A.E."/>
            <person name="van Eijk R."/>
            <person name="Schleper C."/>
            <person name="Guy L."/>
            <person name="Ettema T.J."/>
        </authorList>
    </citation>
    <scope>NUCLEOTIDE SEQUENCE</scope>
</reference>
<gene>
    <name evidence="2" type="ORF">LCGC14_1154900</name>
</gene>
<dbReference type="EMBL" id="LAZR01005584">
    <property type="protein sequence ID" value="KKM98744.1"/>
    <property type="molecule type" value="Genomic_DNA"/>
</dbReference>
<organism evidence="2">
    <name type="scientific">marine sediment metagenome</name>
    <dbReference type="NCBI Taxonomy" id="412755"/>
    <lineage>
        <taxon>unclassified sequences</taxon>
        <taxon>metagenomes</taxon>
        <taxon>ecological metagenomes</taxon>
    </lineage>
</organism>
<dbReference type="AlphaFoldDB" id="A0A0F9LUD6"/>
<name>A0A0F9LUD6_9ZZZZ</name>
<evidence type="ECO:0000313" key="2">
    <source>
        <dbReference type="EMBL" id="KKM98744.1"/>
    </source>
</evidence>
<accession>A0A0F9LUD6</accession>